<dbReference type="PANTHER" id="PTHR30050">
    <property type="entry name" value="CHROMOSOMAL REPLICATION INITIATOR PROTEIN DNAA"/>
    <property type="match status" value="1"/>
</dbReference>
<dbReference type="SUPFAM" id="SSF52540">
    <property type="entry name" value="P-loop containing nucleoside triphosphate hydrolases"/>
    <property type="match status" value="1"/>
</dbReference>
<evidence type="ECO:0000313" key="1">
    <source>
        <dbReference type="EMBL" id="SDJ15844.1"/>
    </source>
</evidence>
<name>A0A1G8RFI9_9RHOB</name>
<reference evidence="1 2" key="1">
    <citation type="submission" date="2016-10" db="EMBL/GenBank/DDBJ databases">
        <authorList>
            <person name="de Groot N.N."/>
        </authorList>
    </citation>
    <scope>NUCLEOTIDE SEQUENCE [LARGE SCALE GENOMIC DNA]</scope>
    <source>
        <strain evidence="1 2">DSM 26424</strain>
    </source>
</reference>
<dbReference type="AlphaFoldDB" id="A0A1G8RFI9"/>
<proteinExistence type="predicted"/>
<dbReference type="OrthoDB" id="7390113at2"/>
<evidence type="ECO:0000313" key="2">
    <source>
        <dbReference type="Proteomes" id="UP000199093"/>
    </source>
</evidence>
<dbReference type="GO" id="GO:0003688">
    <property type="term" value="F:DNA replication origin binding"/>
    <property type="evidence" value="ECO:0007669"/>
    <property type="project" value="TreeGrafter"/>
</dbReference>
<dbReference type="GO" id="GO:0005886">
    <property type="term" value="C:plasma membrane"/>
    <property type="evidence" value="ECO:0007669"/>
    <property type="project" value="TreeGrafter"/>
</dbReference>
<accession>A0A1G8RFI9</accession>
<dbReference type="RefSeq" id="WP_089850023.1">
    <property type="nucleotide sequence ID" value="NZ_FNEJ01000020.1"/>
</dbReference>
<dbReference type="GO" id="GO:0006270">
    <property type="term" value="P:DNA replication initiation"/>
    <property type="evidence" value="ECO:0007669"/>
    <property type="project" value="TreeGrafter"/>
</dbReference>
<gene>
    <name evidence="1" type="ORF">SAMN04487993_10204</name>
</gene>
<dbReference type="PANTHER" id="PTHR30050:SF5">
    <property type="entry name" value="DNAA REGULATORY INACTIVATOR HDA"/>
    <property type="match status" value="1"/>
</dbReference>
<dbReference type="STRING" id="555512.SAMN04487993_10204"/>
<dbReference type="Gene3D" id="3.40.50.300">
    <property type="entry name" value="P-loop containing nucleotide triphosphate hydrolases"/>
    <property type="match status" value="2"/>
</dbReference>
<sequence length="228" mass="24600">MTPPEQLPLPLPRRAALGREDYFVSTSNALALALLDGWRDWPSGKLILVGPRGAGKTHLAHVWAADSGAAILPADVLPDLAIPDLVRAPLCIEDVPAIAGNRVAEEALFHLHNLSQAERQPLLLTASAPPRHWPLVLADLQSRMEATQTATLPQPDDVLLAAVLAKLLDDRLCIPAPEVIPYLVRHMPRSFAMAQRMAAELDARALGRPKGITRTLARDVLQALVPGS</sequence>
<dbReference type="Gene3D" id="1.10.8.60">
    <property type="match status" value="1"/>
</dbReference>
<protein>
    <recommendedName>
        <fullName evidence="3">DnaA protein</fullName>
    </recommendedName>
</protein>
<keyword evidence="2" id="KW-1185">Reference proteome</keyword>
<dbReference type="EMBL" id="FNEJ01000020">
    <property type="protein sequence ID" value="SDJ15844.1"/>
    <property type="molecule type" value="Genomic_DNA"/>
</dbReference>
<dbReference type="Proteomes" id="UP000199093">
    <property type="component" value="Unassembled WGS sequence"/>
</dbReference>
<evidence type="ECO:0008006" key="3">
    <source>
        <dbReference type="Google" id="ProtNLM"/>
    </source>
</evidence>
<organism evidence="1 2">
    <name type="scientific">Salipiger marinus</name>
    <dbReference type="NCBI Taxonomy" id="555512"/>
    <lineage>
        <taxon>Bacteria</taxon>
        <taxon>Pseudomonadati</taxon>
        <taxon>Pseudomonadota</taxon>
        <taxon>Alphaproteobacteria</taxon>
        <taxon>Rhodobacterales</taxon>
        <taxon>Roseobacteraceae</taxon>
        <taxon>Salipiger</taxon>
    </lineage>
</organism>
<dbReference type="InterPro" id="IPR027417">
    <property type="entry name" value="P-loop_NTPase"/>
</dbReference>